<dbReference type="AlphaFoldDB" id="A0A9P6MJS4"/>
<keyword evidence="1" id="KW-0863">Zinc-finger</keyword>
<keyword evidence="6" id="KW-1185">Reference proteome</keyword>
<dbReference type="GO" id="GO:0005634">
    <property type="term" value="C:nucleus"/>
    <property type="evidence" value="ECO:0007669"/>
    <property type="project" value="TreeGrafter"/>
</dbReference>
<dbReference type="Gene3D" id="2.60.200.20">
    <property type="match status" value="1"/>
</dbReference>
<name>A0A9P6MJS4_9FUNG</name>
<feature type="compositionally biased region" description="Low complexity" evidence="2">
    <location>
        <begin position="308"/>
        <end position="319"/>
    </location>
</feature>
<dbReference type="SUPFAM" id="SSF57850">
    <property type="entry name" value="RING/U-box"/>
    <property type="match status" value="1"/>
</dbReference>
<feature type="compositionally biased region" description="Basic and acidic residues" evidence="2">
    <location>
        <begin position="152"/>
        <end position="164"/>
    </location>
</feature>
<evidence type="ECO:0000313" key="6">
    <source>
        <dbReference type="Proteomes" id="UP000749646"/>
    </source>
</evidence>
<dbReference type="InterPro" id="IPR008984">
    <property type="entry name" value="SMAD_FHA_dom_sf"/>
</dbReference>
<keyword evidence="1" id="KW-0479">Metal-binding</keyword>
<dbReference type="InterPro" id="IPR001841">
    <property type="entry name" value="Znf_RING"/>
</dbReference>
<feature type="compositionally biased region" description="Acidic residues" evidence="2">
    <location>
        <begin position="12"/>
        <end position="21"/>
    </location>
</feature>
<proteinExistence type="predicted"/>
<feature type="compositionally biased region" description="Basic and acidic residues" evidence="2">
    <location>
        <begin position="171"/>
        <end position="185"/>
    </location>
</feature>
<feature type="region of interest" description="Disordered" evidence="2">
    <location>
        <begin position="1"/>
        <end position="31"/>
    </location>
</feature>
<keyword evidence="1" id="KW-0862">Zinc</keyword>
<dbReference type="PANTHER" id="PTHR16079:SF4">
    <property type="entry name" value="E3 UBIQUITIN-PROTEIN LIGASE CHFR"/>
    <property type="match status" value="1"/>
</dbReference>
<accession>A0A9P6MJS4</accession>
<dbReference type="OrthoDB" id="21204at2759"/>
<gene>
    <name evidence="5" type="ORF">BGZ65_001439</name>
</gene>
<feature type="domain" description="RING-type" evidence="4">
    <location>
        <begin position="197"/>
        <end position="236"/>
    </location>
</feature>
<organism evidence="5 6">
    <name type="scientific">Modicella reniformis</name>
    <dbReference type="NCBI Taxonomy" id="1440133"/>
    <lineage>
        <taxon>Eukaryota</taxon>
        <taxon>Fungi</taxon>
        <taxon>Fungi incertae sedis</taxon>
        <taxon>Mucoromycota</taxon>
        <taxon>Mortierellomycotina</taxon>
        <taxon>Mortierellomycetes</taxon>
        <taxon>Mortierellales</taxon>
        <taxon>Mortierellaceae</taxon>
        <taxon>Modicella</taxon>
    </lineage>
</organism>
<sequence length="319" mass="35651">MSSDSEPLTLPLEDEITDLSEDDRATGESTTTSVNLVSLVPSYKDISLTKSKTVIGRNSIERTEGDKEHGSSINISRSHCEISSRSMEDADAAIWINDMSSNGVWVNGKKIAKNEPIKIFNKDIISFVSGPTNSTSDAPAFLLRDERGKIGYKKPKQESEKRPNEQLGDDPSTKELEPDVKKPKVDEESVFEKEFNCGICHDIMHKALVLQPCLHSFCKECCKTWLQNSAECPACRRPVIRTKRDFRLNNLISVFLENRPHLKRDDIEDGDAASDTSDIIEARSRNNVGEEDYSDEDEYDDDDDDDGQLLPLPGGLPVL</sequence>
<protein>
    <recommendedName>
        <fullName evidence="7">RING-type E3 ubiquitin transferase</fullName>
    </recommendedName>
</protein>
<evidence type="ECO:0000256" key="1">
    <source>
        <dbReference type="PROSITE-ProRule" id="PRU00175"/>
    </source>
</evidence>
<dbReference type="SMART" id="SM00240">
    <property type="entry name" value="FHA"/>
    <property type="match status" value="1"/>
</dbReference>
<dbReference type="PANTHER" id="PTHR16079">
    <property type="entry name" value="UBIQUITIN LIGASE PROTEIN CHFR"/>
    <property type="match status" value="1"/>
</dbReference>
<dbReference type="GO" id="GO:0006511">
    <property type="term" value="P:ubiquitin-dependent protein catabolic process"/>
    <property type="evidence" value="ECO:0007669"/>
    <property type="project" value="TreeGrafter"/>
</dbReference>
<dbReference type="Gene3D" id="3.30.40.10">
    <property type="entry name" value="Zinc/RING finger domain, C3HC4 (zinc finger)"/>
    <property type="match status" value="1"/>
</dbReference>
<dbReference type="SMART" id="SM00184">
    <property type="entry name" value="RING"/>
    <property type="match status" value="1"/>
</dbReference>
<feature type="domain" description="FHA" evidence="3">
    <location>
        <begin position="53"/>
        <end position="111"/>
    </location>
</feature>
<feature type="region of interest" description="Disordered" evidence="2">
    <location>
        <begin position="265"/>
        <end position="319"/>
    </location>
</feature>
<dbReference type="InterPro" id="IPR013083">
    <property type="entry name" value="Znf_RING/FYVE/PHD"/>
</dbReference>
<evidence type="ECO:0000256" key="2">
    <source>
        <dbReference type="SAM" id="MobiDB-lite"/>
    </source>
</evidence>
<dbReference type="SUPFAM" id="SSF49879">
    <property type="entry name" value="SMAD/FHA domain"/>
    <property type="match status" value="1"/>
</dbReference>
<dbReference type="GO" id="GO:0008270">
    <property type="term" value="F:zinc ion binding"/>
    <property type="evidence" value="ECO:0007669"/>
    <property type="project" value="UniProtKB-KW"/>
</dbReference>
<evidence type="ECO:0008006" key="7">
    <source>
        <dbReference type="Google" id="ProtNLM"/>
    </source>
</evidence>
<evidence type="ECO:0000313" key="5">
    <source>
        <dbReference type="EMBL" id="KAG0003703.1"/>
    </source>
</evidence>
<dbReference type="Proteomes" id="UP000749646">
    <property type="component" value="Unassembled WGS sequence"/>
</dbReference>
<dbReference type="GO" id="GO:0004842">
    <property type="term" value="F:ubiquitin-protein transferase activity"/>
    <property type="evidence" value="ECO:0007669"/>
    <property type="project" value="TreeGrafter"/>
</dbReference>
<dbReference type="InterPro" id="IPR052256">
    <property type="entry name" value="E3_ubiquitin-ligase_CHFR"/>
</dbReference>
<dbReference type="InterPro" id="IPR000253">
    <property type="entry name" value="FHA_dom"/>
</dbReference>
<evidence type="ECO:0000259" key="4">
    <source>
        <dbReference type="PROSITE" id="PS50089"/>
    </source>
</evidence>
<feature type="compositionally biased region" description="Acidic residues" evidence="2">
    <location>
        <begin position="289"/>
        <end position="307"/>
    </location>
</feature>
<dbReference type="Pfam" id="PF00498">
    <property type="entry name" value="FHA"/>
    <property type="match status" value="1"/>
</dbReference>
<dbReference type="Pfam" id="PF13923">
    <property type="entry name" value="zf-C3HC4_2"/>
    <property type="match status" value="1"/>
</dbReference>
<evidence type="ECO:0000259" key="3">
    <source>
        <dbReference type="PROSITE" id="PS50006"/>
    </source>
</evidence>
<comment type="caution">
    <text evidence="5">The sequence shown here is derived from an EMBL/GenBank/DDBJ whole genome shotgun (WGS) entry which is preliminary data.</text>
</comment>
<dbReference type="EMBL" id="JAAAHW010000326">
    <property type="protein sequence ID" value="KAG0003703.1"/>
    <property type="molecule type" value="Genomic_DNA"/>
</dbReference>
<dbReference type="PROSITE" id="PS50089">
    <property type="entry name" value="ZF_RING_2"/>
    <property type="match status" value="1"/>
</dbReference>
<dbReference type="GO" id="GO:0016567">
    <property type="term" value="P:protein ubiquitination"/>
    <property type="evidence" value="ECO:0007669"/>
    <property type="project" value="TreeGrafter"/>
</dbReference>
<dbReference type="PROSITE" id="PS50006">
    <property type="entry name" value="FHA_DOMAIN"/>
    <property type="match status" value="1"/>
</dbReference>
<feature type="region of interest" description="Disordered" evidence="2">
    <location>
        <begin position="152"/>
        <end position="185"/>
    </location>
</feature>
<reference evidence="5" key="1">
    <citation type="journal article" date="2020" name="Fungal Divers.">
        <title>Resolving the Mortierellaceae phylogeny through synthesis of multi-gene phylogenetics and phylogenomics.</title>
        <authorList>
            <person name="Vandepol N."/>
            <person name="Liber J."/>
            <person name="Desiro A."/>
            <person name="Na H."/>
            <person name="Kennedy M."/>
            <person name="Barry K."/>
            <person name="Grigoriev I.V."/>
            <person name="Miller A.N."/>
            <person name="O'Donnell K."/>
            <person name="Stajich J.E."/>
            <person name="Bonito G."/>
        </authorList>
    </citation>
    <scope>NUCLEOTIDE SEQUENCE</scope>
    <source>
        <strain evidence="5">MES-2147</strain>
    </source>
</reference>